<evidence type="ECO:0000313" key="2">
    <source>
        <dbReference type="EMBL" id="KAH0913046.1"/>
    </source>
</evidence>
<dbReference type="PANTHER" id="PTHR31293:SF27">
    <property type="entry name" value="BNACNNG35480D PROTEIN"/>
    <property type="match status" value="1"/>
</dbReference>
<dbReference type="InterPro" id="IPR032675">
    <property type="entry name" value="LRR_dom_sf"/>
</dbReference>
<dbReference type="InterPro" id="IPR006566">
    <property type="entry name" value="FBD"/>
</dbReference>
<dbReference type="Pfam" id="PF00646">
    <property type="entry name" value="F-box"/>
    <property type="match status" value="1"/>
</dbReference>
<accession>A0ABQ8C7J7</accession>
<dbReference type="EMBL" id="JAGKQM010000009">
    <property type="protein sequence ID" value="KAH0913046.1"/>
    <property type="molecule type" value="Genomic_DNA"/>
</dbReference>
<dbReference type="SMART" id="SM00579">
    <property type="entry name" value="FBD"/>
    <property type="match status" value="1"/>
</dbReference>
<organism evidence="2 3">
    <name type="scientific">Brassica napus</name>
    <name type="common">Rape</name>
    <dbReference type="NCBI Taxonomy" id="3708"/>
    <lineage>
        <taxon>Eukaryota</taxon>
        <taxon>Viridiplantae</taxon>
        <taxon>Streptophyta</taxon>
        <taxon>Embryophyta</taxon>
        <taxon>Tracheophyta</taxon>
        <taxon>Spermatophyta</taxon>
        <taxon>Magnoliopsida</taxon>
        <taxon>eudicotyledons</taxon>
        <taxon>Gunneridae</taxon>
        <taxon>Pentapetalae</taxon>
        <taxon>rosids</taxon>
        <taxon>malvids</taxon>
        <taxon>Brassicales</taxon>
        <taxon>Brassicaceae</taxon>
        <taxon>Brassiceae</taxon>
        <taxon>Brassica</taxon>
    </lineage>
</organism>
<evidence type="ECO:0000313" key="3">
    <source>
        <dbReference type="Proteomes" id="UP000824890"/>
    </source>
</evidence>
<comment type="caution">
    <text evidence="2">The sequence shown here is derived from an EMBL/GenBank/DDBJ whole genome shotgun (WGS) entry which is preliminary data.</text>
</comment>
<protein>
    <recommendedName>
        <fullName evidence="1">FBD domain-containing protein</fullName>
    </recommendedName>
</protein>
<dbReference type="Proteomes" id="UP000824890">
    <property type="component" value="Unassembled WGS sequence"/>
</dbReference>
<dbReference type="InterPro" id="IPR055294">
    <property type="entry name" value="FBL60-like"/>
</dbReference>
<dbReference type="InterPro" id="IPR001810">
    <property type="entry name" value="F-box_dom"/>
</dbReference>
<name>A0ABQ8C7J7_BRANA</name>
<dbReference type="PANTHER" id="PTHR31293">
    <property type="entry name" value="RNI-LIKE SUPERFAMILY PROTEIN"/>
    <property type="match status" value="1"/>
</dbReference>
<dbReference type="InterPro" id="IPR036047">
    <property type="entry name" value="F-box-like_dom_sf"/>
</dbReference>
<dbReference type="Pfam" id="PF24758">
    <property type="entry name" value="LRR_At5g56370"/>
    <property type="match status" value="1"/>
</dbReference>
<gene>
    <name evidence="2" type="ORF">HID58_036367</name>
</gene>
<dbReference type="Gene3D" id="3.80.10.10">
    <property type="entry name" value="Ribonuclease Inhibitor"/>
    <property type="match status" value="1"/>
</dbReference>
<sequence length="462" mass="52929">MGLASILKRRRKAQLESISRRDSISSLPDDILGIILSLLPTKLAASTSVLSKRWMNLLPLVDSSLDFDDSIFLYPDHHRDAARSSAFSEFVDKTVALLSTCPIKTLSVNGRYEKSRVDDWIRVALQPSLSELHLRCPHRIDKDRAELLFRSKTLVKLTLSGGCVIEALPDGHMDFTDQLFMDEKINEDRCFPSLKSLYIGDIVIEESYYHKLILMCPVLEELFIHNDGESHPPSWIGFAPCRTLKRLVIYYVVPPDYVHDVYNDGGEMESLVEARLDLRLLESTTRFDDYTETGEYNDLLVILHLSAYSLEALHFGCKLIFTFDNLVTLSFESDKDKSWQVLPRLLRKTPKLQNLVIKGLLHRVTGRCGDVCPCYHRPKRKGVIDWRKEKVSCLPYLPLKVLEISGYGGTCREIEQMRFFLGSLQYLELVKIGVQPGSDCNKLRSNLMRFPRFSSKCNIQFI</sequence>
<evidence type="ECO:0000259" key="1">
    <source>
        <dbReference type="SMART" id="SM00579"/>
    </source>
</evidence>
<reference evidence="2 3" key="1">
    <citation type="submission" date="2021-05" db="EMBL/GenBank/DDBJ databases">
        <title>Genome Assembly of Synthetic Allotetraploid Brassica napus Reveals Homoeologous Exchanges between Subgenomes.</title>
        <authorList>
            <person name="Davis J.T."/>
        </authorList>
    </citation>
    <scope>NUCLEOTIDE SEQUENCE [LARGE SCALE GENOMIC DNA]</scope>
    <source>
        <strain evidence="3">cv. Da-Ae</strain>
        <tissue evidence="2">Seedling</tissue>
    </source>
</reference>
<feature type="domain" description="FBD" evidence="1">
    <location>
        <begin position="392"/>
        <end position="462"/>
    </location>
</feature>
<keyword evidence="3" id="KW-1185">Reference proteome</keyword>
<proteinExistence type="predicted"/>
<dbReference type="InterPro" id="IPR055411">
    <property type="entry name" value="LRR_FXL15/At3g58940/PEG3-like"/>
</dbReference>
<dbReference type="SUPFAM" id="SSF52047">
    <property type="entry name" value="RNI-like"/>
    <property type="match status" value="1"/>
</dbReference>
<dbReference type="SUPFAM" id="SSF81383">
    <property type="entry name" value="F-box domain"/>
    <property type="match status" value="1"/>
</dbReference>